<dbReference type="PANTHER" id="PTHR40465">
    <property type="entry name" value="CHROMOSOME 1, WHOLE GENOME SHOTGUN SEQUENCE"/>
    <property type="match status" value="1"/>
</dbReference>
<feature type="transmembrane region" description="Helical" evidence="1">
    <location>
        <begin position="157"/>
        <end position="184"/>
    </location>
</feature>
<dbReference type="EMBL" id="JARKIF010000029">
    <property type="protein sequence ID" value="KAJ7613220.1"/>
    <property type="molecule type" value="Genomic_DNA"/>
</dbReference>
<evidence type="ECO:0000313" key="3">
    <source>
        <dbReference type="EMBL" id="KAJ7613220.1"/>
    </source>
</evidence>
<feature type="transmembrane region" description="Helical" evidence="1">
    <location>
        <begin position="243"/>
        <end position="260"/>
    </location>
</feature>
<dbReference type="Pfam" id="PF20152">
    <property type="entry name" value="DUF6534"/>
    <property type="match status" value="1"/>
</dbReference>
<proteinExistence type="predicted"/>
<evidence type="ECO:0000256" key="1">
    <source>
        <dbReference type="SAM" id="Phobius"/>
    </source>
</evidence>
<accession>A0AAD7B8J9</accession>
<keyword evidence="1" id="KW-0812">Transmembrane</keyword>
<feature type="transmembrane region" description="Helical" evidence="1">
    <location>
        <begin position="204"/>
        <end position="223"/>
    </location>
</feature>
<sequence length="321" mass="35437">MPAAVNVGPTLGAFQLGVLMSYLLTGISTTQTYIYFNRFPEDNWKLKGLVAFVWISEIGQSACIAHTLYVYTIENYGVPTRLAGALPLTFDVAVLLSSTISSLVQGLFTYRIYILCSRRIALPAIIWTVSLVRYIGCLGLFATSVRMTSVVVYEDQLAWLLTSVWVTGAANDVAIAASLVYLLYRQRNAIHHQTLPLLGKLTSWTIETGMMTSAWAVLTLIFFQTMEDNCISTPPNPRHPLTSLLVVWLAIYIIGVRVYSNSLFASLNGRSTLRNITRIDAASMLPGGLSIGHRNTTESPVEQLELEIALHPHKLNSPDLP</sequence>
<dbReference type="AlphaFoldDB" id="A0AAD7B8J9"/>
<name>A0AAD7B8J9_9AGAR</name>
<organism evidence="3 4">
    <name type="scientific">Roridomyces roridus</name>
    <dbReference type="NCBI Taxonomy" id="1738132"/>
    <lineage>
        <taxon>Eukaryota</taxon>
        <taxon>Fungi</taxon>
        <taxon>Dikarya</taxon>
        <taxon>Basidiomycota</taxon>
        <taxon>Agaricomycotina</taxon>
        <taxon>Agaricomycetes</taxon>
        <taxon>Agaricomycetidae</taxon>
        <taxon>Agaricales</taxon>
        <taxon>Marasmiineae</taxon>
        <taxon>Mycenaceae</taxon>
        <taxon>Roridomyces</taxon>
    </lineage>
</organism>
<reference evidence="3" key="1">
    <citation type="submission" date="2023-03" db="EMBL/GenBank/DDBJ databases">
        <title>Massive genome expansion in bonnet fungi (Mycena s.s.) driven by repeated elements and novel gene families across ecological guilds.</title>
        <authorList>
            <consortium name="Lawrence Berkeley National Laboratory"/>
            <person name="Harder C.B."/>
            <person name="Miyauchi S."/>
            <person name="Viragh M."/>
            <person name="Kuo A."/>
            <person name="Thoen E."/>
            <person name="Andreopoulos B."/>
            <person name="Lu D."/>
            <person name="Skrede I."/>
            <person name="Drula E."/>
            <person name="Henrissat B."/>
            <person name="Morin E."/>
            <person name="Kohler A."/>
            <person name="Barry K."/>
            <person name="LaButti K."/>
            <person name="Morin E."/>
            <person name="Salamov A."/>
            <person name="Lipzen A."/>
            <person name="Mereny Z."/>
            <person name="Hegedus B."/>
            <person name="Baldrian P."/>
            <person name="Stursova M."/>
            <person name="Weitz H."/>
            <person name="Taylor A."/>
            <person name="Grigoriev I.V."/>
            <person name="Nagy L.G."/>
            <person name="Martin F."/>
            <person name="Kauserud H."/>
        </authorList>
    </citation>
    <scope>NUCLEOTIDE SEQUENCE</scope>
    <source>
        <strain evidence="3">9284</strain>
    </source>
</reference>
<feature type="transmembrane region" description="Helical" evidence="1">
    <location>
        <begin position="120"/>
        <end position="145"/>
    </location>
</feature>
<evidence type="ECO:0000259" key="2">
    <source>
        <dbReference type="Pfam" id="PF20152"/>
    </source>
</evidence>
<dbReference type="PANTHER" id="PTHR40465:SF1">
    <property type="entry name" value="DUF6534 DOMAIN-CONTAINING PROTEIN"/>
    <property type="match status" value="1"/>
</dbReference>
<feature type="transmembrane region" description="Helical" evidence="1">
    <location>
        <begin position="48"/>
        <end position="72"/>
    </location>
</feature>
<comment type="caution">
    <text evidence="3">The sequence shown here is derived from an EMBL/GenBank/DDBJ whole genome shotgun (WGS) entry which is preliminary data.</text>
</comment>
<dbReference type="InterPro" id="IPR045339">
    <property type="entry name" value="DUF6534"/>
</dbReference>
<gene>
    <name evidence="3" type="ORF">FB45DRAFT_939184</name>
</gene>
<evidence type="ECO:0000313" key="4">
    <source>
        <dbReference type="Proteomes" id="UP001221142"/>
    </source>
</evidence>
<keyword evidence="1" id="KW-1133">Transmembrane helix</keyword>
<dbReference type="Proteomes" id="UP001221142">
    <property type="component" value="Unassembled WGS sequence"/>
</dbReference>
<keyword evidence="1" id="KW-0472">Membrane</keyword>
<keyword evidence="4" id="KW-1185">Reference proteome</keyword>
<feature type="transmembrane region" description="Helical" evidence="1">
    <location>
        <begin position="12"/>
        <end position="36"/>
    </location>
</feature>
<feature type="domain" description="DUF6534" evidence="2">
    <location>
        <begin position="169"/>
        <end position="271"/>
    </location>
</feature>
<protein>
    <recommendedName>
        <fullName evidence="2">DUF6534 domain-containing protein</fullName>
    </recommendedName>
</protein>
<feature type="transmembrane region" description="Helical" evidence="1">
    <location>
        <begin position="92"/>
        <end position="113"/>
    </location>
</feature>